<protein>
    <submittedName>
        <fullName evidence="2">Uncharacterized protein</fullName>
    </submittedName>
</protein>
<keyword evidence="3" id="KW-1185">Reference proteome</keyword>
<proteinExistence type="predicted"/>
<evidence type="ECO:0000313" key="3">
    <source>
        <dbReference type="Proteomes" id="UP000694541"/>
    </source>
</evidence>
<accession>A0A8B9MIE8</accession>
<evidence type="ECO:0000313" key="2">
    <source>
        <dbReference type="Ensembl" id="ENSANIP00000008303.1"/>
    </source>
</evidence>
<dbReference type="Ensembl" id="ENSANIT00000008593.1">
    <property type="protein sequence ID" value="ENSANIP00000008303.1"/>
    <property type="gene ID" value="ENSANIG00000005626.1"/>
</dbReference>
<name>A0A8B9MIE8_9AVES</name>
<reference evidence="2" key="2">
    <citation type="submission" date="2025-09" db="UniProtKB">
        <authorList>
            <consortium name="Ensembl"/>
        </authorList>
    </citation>
    <scope>IDENTIFICATION</scope>
</reference>
<organism evidence="2 3">
    <name type="scientific">Accipiter nisus</name>
    <name type="common">Eurasian sparrowhawk</name>
    <dbReference type="NCBI Taxonomy" id="211598"/>
    <lineage>
        <taxon>Eukaryota</taxon>
        <taxon>Metazoa</taxon>
        <taxon>Chordata</taxon>
        <taxon>Craniata</taxon>
        <taxon>Vertebrata</taxon>
        <taxon>Euteleostomi</taxon>
        <taxon>Archelosauria</taxon>
        <taxon>Archosauria</taxon>
        <taxon>Dinosauria</taxon>
        <taxon>Saurischia</taxon>
        <taxon>Theropoda</taxon>
        <taxon>Coelurosauria</taxon>
        <taxon>Aves</taxon>
        <taxon>Neognathae</taxon>
        <taxon>Neoaves</taxon>
        <taxon>Telluraves</taxon>
        <taxon>Accipitrimorphae</taxon>
        <taxon>Accipitriformes</taxon>
        <taxon>Accipitridae</taxon>
        <taxon>Accipitrinae</taxon>
        <taxon>Accipiter</taxon>
    </lineage>
</organism>
<sequence>MSATAFLLLGRRNSGASGGGQDCKVTSRLPSTSPFPPALSHRRDPTVPALGSSLQATCRLPAATSSTIPTCDWDLQSRDSSAPAVLRQFLLPLQEAAREQGSGPESCRTDCCPRRSMNRQEGKSGFFFLGGSDCPGA</sequence>
<dbReference type="Proteomes" id="UP000694541">
    <property type="component" value="Unplaced"/>
</dbReference>
<evidence type="ECO:0000256" key="1">
    <source>
        <dbReference type="SAM" id="MobiDB-lite"/>
    </source>
</evidence>
<feature type="region of interest" description="Disordered" evidence="1">
    <location>
        <begin position="14"/>
        <end position="47"/>
    </location>
</feature>
<reference evidence="2" key="1">
    <citation type="submission" date="2025-08" db="UniProtKB">
        <authorList>
            <consortium name="Ensembl"/>
        </authorList>
    </citation>
    <scope>IDENTIFICATION</scope>
</reference>
<dbReference type="AlphaFoldDB" id="A0A8B9MIE8"/>